<gene>
    <name evidence="1" type="ORF">C8F04DRAFT_972149</name>
</gene>
<evidence type="ECO:0000313" key="1">
    <source>
        <dbReference type="EMBL" id="KAJ7021893.1"/>
    </source>
</evidence>
<dbReference type="InterPro" id="IPR036047">
    <property type="entry name" value="F-box-like_dom_sf"/>
</dbReference>
<dbReference type="AlphaFoldDB" id="A0AAD6WP73"/>
<dbReference type="EMBL" id="JARJCM010000221">
    <property type="protein sequence ID" value="KAJ7021893.1"/>
    <property type="molecule type" value="Genomic_DNA"/>
</dbReference>
<reference evidence="1" key="1">
    <citation type="submission" date="2023-03" db="EMBL/GenBank/DDBJ databases">
        <title>Massive genome expansion in bonnet fungi (Mycena s.s.) driven by repeated elements and novel gene families across ecological guilds.</title>
        <authorList>
            <consortium name="Lawrence Berkeley National Laboratory"/>
            <person name="Harder C.B."/>
            <person name="Miyauchi S."/>
            <person name="Viragh M."/>
            <person name="Kuo A."/>
            <person name="Thoen E."/>
            <person name="Andreopoulos B."/>
            <person name="Lu D."/>
            <person name="Skrede I."/>
            <person name="Drula E."/>
            <person name="Henrissat B."/>
            <person name="Morin E."/>
            <person name="Kohler A."/>
            <person name="Barry K."/>
            <person name="LaButti K."/>
            <person name="Morin E."/>
            <person name="Salamov A."/>
            <person name="Lipzen A."/>
            <person name="Mereny Z."/>
            <person name="Hegedus B."/>
            <person name="Baldrian P."/>
            <person name="Stursova M."/>
            <person name="Weitz H."/>
            <person name="Taylor A."/>
            <person name="Grigoriev I.V."/>
            <person name="Nagy L.G."/>
            <person name="Martin F."/>
            <person name="Kauserud H."/>
        </authorList>
    </citation>
    <scope>NUCLEOTIDE SEQUENCE</scope>
    <source>
        <strain evidence="1">CBHHK200</strain>
    </source>
</reference>
<evidence type="ECO:0008006" key="3">
    <source>
        <dbReference type="Google" id="ProtNLM"/>
    </source>
</evidence>
<evidence type="ECO:0000313" key="2">
    <source>
        <dbReference type="Proteomes" id="UP001218188"/>
    </source>
</evidence>
<keyword evidence="2" id="KW-1185">Reference proteome</keyword>
<sequence>MASEVAYCTKLPTELWVRCWTRSTSQDLRSLVLVCRYFRAVCQPLLFQNLEIEAPAPEDVDRTN</sequence>
<dbReference type="SUPFAM" id="SSF81383">
    <property type="entry name" value="F-box domain"/>
    <property type="match status" value="1"/>
</dbReference>
<dbReference type="Proteomes" id="UP001218188">
    <property type="component" value="Unassembled WGS sequence"/>
</dbReference>
<comment type="caution">
    <text evidence="1">The sequence shown here is derived from an EMBL/GenBank/DDBJ whole genome shotgun (WGS) entry which is preliminary data.</text>
</comment>
<dbReference type="CDD" id="cd09917">
    <property type="entry name" value="F-box_SF"/>
    <property type="match status" value="1"/>
</dbReference>
<protein>
    <recommendedName>
        <fullName evidence="3">F-box domain-containing protein</fullName>
    </recommendedName>
</protein>
<proteinExistence type="predicted"/>
<name>A0AAD6WP73_9AGAR</name>
<accession>A0AAD6WP73</accession>
<organism evidence="1 2">
    <name type="scientific">Mycena alexandri</name>
    <dbReference type="NCBI Taxonomy" id="1745969"/>
    <lineage>
        <taxon>Eukaryota</taxon>
        <taxon>Fungi</taxon>
        <taxon>Dikarya</taxon>
        <taxon>Basidiomycota</taxon>
        <taxon>Agaricomycotina</taxon>
        <taxon>Agaricomycetes</taxon>
        <taxon>Agaricomycetidae</taxon>
        <taxon>Agaricales</taxon>
        <taxon>Marasmiineae</taxon>
        <taxon>Mycenaceae</taxon>
        <taxon>Mycena</taxon>
    </lineage>
</organism>